<comment type="caution">
    <text evidence="9">The sequence shown here is derived from an EMBL/GenBank/DDBJ whole genome shotgun (WGS) entry which is preliminary data.</text>
</comment>
<dbReference type="EMBL" id="AEJF01000148">
    <property type="protein sequence ID" value="KLU23439.1"/>
    <property type="molecule type" value="Genomic_DNA"/>
</dbReference>
<dbReference type="PATRIC" id="fig|908627.4.peg.5603"/>
<evidence type="ECO:0000256" key="2">
    <source>
        <dbReference type="ARBA" id="ARBA00022448"/>
    </source>
</evidence>
<dbReference type="SUPFAM" id="SSF52540">
    <property type="entry name" value="P-loop containing nucleoside triphosphate hydrolases"/>
    <property type="match status" value="1"/>
</dbReference>
<dbReference type="InterPro" id="IPR003593">
    <property type="entry name" value="AAA+_ATPase"/>
</dbReference>
<dbReference type="PANTHER" id="PTHR43820:SF2">
    <property type="entry name" value="ABC TRANSPORTER ATP-BINDING PROTEIN"/>
    <property type="match status" value="1"/>
</dbReference>
<dbReference type="PROSITE" id="PS00211">
    <property type="entry name" value="ABC_TRANSPORTER_1"/>
    <property type="match status" value="1"/>
</dbReference>
<evidence type="ECO:0000313" key="10">
    <source>
        <dbReference type="Proteomes" id="UP000035963"/>
    </source>
</evidence>
<dbReference type="InterPro" id="IPR017871">
    <property type="entry name" value="ABC_transporter-like_CS"/>
</dbReference>
<evidence type="ECO:0000256" key="1">
    <source>
        <dbReference type="ARBA" id="ARBA00005417"/>
    </source>
</evidence>
<keyword evidence="10" id="KW-1185">Reference proteome</keyword>
<evidence type="ECO:0000256" key="6">
    <source>
        <dbReference type="ARBA" id="ARBA00022840"/>
    </source>
</evidence>
<keyword evidence="5" id="KW-0547">Nucleotide-binding</keyword>
<dbReference type="CDD" id="cd03224">
    <property type="entry name" value="ABC_TM1139_LivF_branched"/>
    <property type="match status" value="1"/>
</dbReference>
<evidence type="ECO:0000259" key="8">
    <source>
        <dbReference type="PROSITE" id="PS50893"/>
    </source>
</evidence>
<reference evidence="9 10" key="1">
    <citation type="journal article" date="2015" name="Genome Announc.">
        <title>Draft Genome Sequence of Burkholderia sp. Strain PML1(12), an Ectomycorrhizosphere-Inhabiting Bacterium with Effective Mineral-Weathering Ability.</title>
        <authorList>
            <person name="Uroz S."/>
            <person name="Oger P."/>
        </authorList>
    </citation>
    <scope>NUCLEOTIDE SEQUENCE [LARGE SCALE GENOMIC DNA]</scope>
    <source>
        <strain evidence="10">PML1(12)</strain>
    </source>
</reference>
<accession>A0A0J1CRZ0</accession>
<dbReference type="InterPro" id="IPR027417">
    <property type="entry name" value="P-loop_NTPase"/>
</dbReference>
<keyword evidence="3" id="KW-1003">Cell membrane</keyword>
<dbReference type="RefSeq" id="WP_047894891.1">
    <property type="nucleotide sequence ID" value="NZ_AEJF01000148.1"/>
</dbReference>
<keyword evidence="2" id="KW-0813">Transport</keyword>
<dbReference type="Gene3D" id="3.40.50.300">
    <property type="entry name" value="P-loop containing nucleotide triphosphate hydrolases"/>
    <property type="match status" value="1"/>
</dbReference>
<dbReference type="GO" id="GO:0016887">
    <property type="term" value="F:ATP hydrolysis activity"/>
    <property type="evidence" value="ECO:0007669"/>
    <property type="project" value="InterPro"/>
</dbReference>
<gene>
    <name evidence="9" type="ORF">EOS_25120</name>
</gene>
<proteinExistence type="inferred from homology"/>
<dbReference type="SMART" id="SM00382">
    <property type="entry name" value="AAA"/>
    <property type="match status" value="1"/>
</dbReference>
<keyword evidence="6" id="KW-0067">ATP-binding</keyword>
<organism evidence="9 10">
    <name type="scientific">Caballeronia mineralivorans PML1(12)</name>
    <dbReference type="NCBI Taxonomy" id="908627"/>
    <lineage>
        <taxon>Bacteria</taxon>
        <taxon>Pseudomonadati</taxon>
        <taxon>Pseudomonadota</taxon>
        <taxon>Betaproteobacteria</taxon>
        <taxon>Burkholderiales</taxon>
        <taxon>Burkholderiaceae</taxon>
        <taxon>Caballeronia</taxon>
    </lineage>
</organism>
<sequence length="248" mass="26807">MSNETLSPQAVLRPPLLESTGLNAWYGTSHVLRGVDLMIREGETVALMGRNGMGKSTLLRSVLGHVKRRTGRVQIGGIDMSTARAHAIARRGLSYVPEGRGVFPNLSVRENLLLAGQPGVDGKQAWTFERVLNTFPRLKVRLSNGGAQLSGGEQQMLAIGRALMTNPVCLILDEATEGLAPKIVQEIWQVISTVRATGIAAIIVDRNYRTVLEHADRAIVLEKGQVVVEAAAADLLADSVLQQRYLGV</sequence>
<dbReference type="PANTHER" id="PTHR43820">
    <property type="entry name" value="HIGH-AFFINITY BRANCHED-CHAIN AMINO ACID TRANSPORT ATP-BINDING PROTEIN LIVF"/>
    <property type="match status" value="1"/>
</dbReference>
<dbReference type="InterPro" id="IPR003439">
    <property type="entry name" value="ABC_transporter-like_ATP-bd"/>
</dbReference>
<keyword evidence="7" id="KW-0029">Amino-acid transport</keyword>
<dbReference type="GO" id="GO:0015807">
    <property type="term" value="P:L-amino acid transport"/>
    <property type="evidence" value="ECO:0007669"/>
    <property type="project" value="TreeGrafter"/>
</dbReference>
<dbReference type="GO" id="GO:0005524">
    <property type="term" value="F:ATP binding"/>
    <property type="evidence" value="ECO:0007669"/>
    <property type="project" value="UniProtKB-KW"/>
</dbReference>
<dbReference type="InterPro" id="IPR052156">
    <property type="entry name" value="BCAA_Transport_ATP-bd_LivF"/>
</dbReference>
<evidence type="ECO:0000256" key="7">
    <source>
        <dbReference type="ARBA" id="ARBA00022970"/>
    </source>
</evidence>
<keyword evidence="4" id="KW-0997">Cell inner membrane</keyword>
<name>A0A0J1CRZ0_9BURK</name>
<dbReference type="OrthoDB" id="9776369at2"/>
<dbReference type="PROSITE" id="PS50893">
    <property type="entry name" value="ABC_TRANSPORTER_2"/>
    <property type="match status" value="1"/>
</dbReference>
<evidence type="ECO:0000313" key="9">
    <source>
        <dbReference type="EMBL" id="KLU23439.1"/>
    </source>
</evidence>
<feature type="domain" description="ABC transporter" evidence="8">
    <location>
        <begin position="17"/>
        <end position="248"/>
    </location>
</feature>
<dbReference type="GO" id="GO:0015658">
    <property type="term" value="F:branched-chain amino acid transmembrane transporter activity"/>
    <property type="evidence" value="ECO:0007669"/>
    <property type="project" value="TreeGrafter"/>
</dbReference>
<keyword evidence="4" id="KW-0472">Membrane</keyword>
<protein>
    <submittedName>
        <fullName evidence="9">ABC transporter</fullName>
    </submittedName>
</protein>
<comment type="similarity">
    <text evidence="1">Belongs to the ABC transporter superfamily.</text>
</comment>
<dbReference type="AlphaFoldDB" id="A0A0J1CRZ0"/>
<evidence type="ECO:0000256" key="3">
    <source>
        <dbReference type="ARBA" id="ARBA00022475"/>
    </source>
</evidence>
<dbReference type="Pfam" id="PF00005">
    <property type="entry name" value="ABC_tran"/>
    <property type="match status" value="1"/>
</dbReference>
<evidence type="ECO:0000256" key="4">
    <source>
        <dbReference type="ARBA" id="ARBA00022519"/>
    </source>
</evidence>
<evidence type="ECO:0000256" key="5">
    <source>
        <dbReference type="ARBA" id="ARBA00022741"/>
    </source>
</evidence>
<dbReference type="Proteomes" id="UP000035963">
    <property type="component" value="Unassembled WGS sequence"/>
</dbReference>